<evidence type="ECO:0000256" key="7">
    <source>
        <dbReference type="PROSITE-ProRule" id="PRU01373"/>
    </source>
</evidence>
<keyword evidence="6 7" id="KW-0961">Cell wall biogenesis/degradation</keyword>
<feature type="signal peptide" evidence="8">
    <location>
        <begin position="1"/>
        <end position="19"/>
    </location>
</feature>
<dbReference type="GO" id="GO:0009252">
    <property type="term" value="P:peptidoglycan biosynthetic process"/>
    <property type="evidence" value="ECO:0007669"/>
    <property type="project" value="UniProtKB-UniPathway"/>
</dbReference>
<keyword evidence="4 7" id="KW-0133">Cell shape</keyword>
<keyword evidence="8" id="KW-0732">Signal</keyword>
<dbReference type="InterPro" id="IPR005490">
    <property type="entry name" value="LD_TPept_cat_dom"/>
</dbReference>
<evidence type="ECO:0000256" key="5">
    <source>
        <dbReference type="ARBA" id="ARBA00022984"/>
    </source>
</evidence>
<keyword evidence="11" id="KW-1185">Reference proteome</keyword>
<dbReference type="GO" id="GO:0008360">
    <property type="term" value="P:regulation of cell shape"/>
    <property type="evidence" value="ECO:0007669"/>
    <property type="project" value="UniProtKB-UniRule"/>
</dbReference>
<dbReference type="UniPathway" id="UPA00219"/>
<feature type="active site" description="Proton donor/acceptor" evidence="7">
    <location>
        <position position="452"/>
    </location>
</feature>
<evidence type="ECO:0000256" key="2">
    <source>
        <dbReference type="ARBA" id="ARBA00005992"/>
    </source>
</evidence>
<evidence type="ECO:0000256" key="8">
    <source>
        <dbReference type="SAM" id="SignalP"/>
    </source>
</evidence>
<dbReference type="AlphaFoldDB" id="A0A562TF80"/>
<dbReference type="Gene3D" id="2.40.440.10">
    <property type="entry name" value="L,D-transpeptidase catalytic domain-like"/>
    <property type="match status" value="1"/>
</dbReference>
<dbReference type="GO" id="GO:0004180">
    <property type="term" value="F:carboxypeptidase activity"/>
    <property type="evidence" value="ECO:0007669"/>
    <property type="project" value="UniProtKB-ARBA"/>
</dbReference>
<organism evidence="10 11">
    <name type="scientific">Chitinophaga japonensis</name>
    <name type="common">Flexibacter japonensis</name>
    <dbReference type="NCBI Taxonomy" id="104662"/>
    <lineage>
        <taxon>Bacteria</taxon>
        <taxon>Pseudomonadati</taxon>
        <taxon>Bacteroidota</taxon>
        <taxon>Chitinophagia</taxon>
        <taxon>Chitinophagales</taxon>
        <taxon>Chitinophagaceae</taxon>
        <taxon>Chitinophaga</taxon>
    </lineage>
</organism>
<dbReference type="PROSITE" id="PS52029">
    <property type="entry name" value="LD_TPASE"/>
    <property type="match status" value="1"/>
</dbReference>
<accession>A0A562TF80</accession>
<protein>
    <submittedName>
        <fullName evidence="10">L,D-transpeptidase-like protein</fullName>
    </submittedName>
</protein>
<dbReference type="SUPFAM" id="SSF47090">
    <property type="entry name" value="PGBD-like"/>
    <property type="match status" value="1"/>
</dbReference>
<proteinExistence type="inferred from homology"/>
<dbReference type="PROSITE" id="PS51257">
    <property type="entry name" value="PROKAR_LIPOPROTEIN"/>
    <property type="match status" value="1"/>
</dbReference>
<dbReference type="InterPro" id="IPR036365">
    <property type="entry name" value="PGBD-like_sf"/>
</dbReference>
<dbReference type="Pfam" id="PF20142">
    <property type="entry name" value="Scaffold"/>
    <property type="match status" value="1"/>
</dbReference>
<dbReference type="InterPro" id="IPR052905">
    <property type="entry name" value="LD-transpeptidase_YkuD-like"/>
</dbReference>
<reference evidence="10 11" key="1">
    <citation type="journal article" date="2013" name="Stand. Genomic Sci.">
        <title>Genomic Encyclopedia of Type Strains, Phase I: The one thousand microbial genomes (KMG-I) project.</title>
        <authorList>
            <person name="Kyrpides N.C."/>
            <person name="Woyke T."/>
            <person name="Eisen J.A."/>
            <person name="Garrity G."/>
            <person name="Lilburn T.G."/>
            <person name="Beck B.J."/>
            <person name="Whitman W.B."/>
            <person name="Hugenholtz P."/>
            <person name="Klenk H.P."/>
        </authorList>
    </citation>
    <scope>NUCLEOTIDE SEQUENCE [LARGE SCALE GENOMIC DNA]</scope>
    <source>
        <strain evidence="10 11">DSM 13484</strain>
    </source>
</reference>
<comment type="pathway">
    <text evidence="1 7">Cell wall biogenesis; peptidoglycan biosynthesis.</text>
</comment>
<evidence type="ECO:0000313" key="10">
    <source>
        <dbReference type="EMBL" id="TWI91928.1"/>
    </source>
</evidence>
<dbReference type="PANTHER" id="PTHR41533:SF2">
    <property type="entry name" value="BLR7131 PROTEIN"/>
    <property type="match status" value="1"/>
</dbReference>
<evidence type="ECO:0000256" key="4">
    <source>
        <dbReference type="ARBA" id="ARBA00022960"/>
    </source>
</evidence>
<dbReference type="Gene3D" id="1.10.101.10">
    <property type="entry name" value="PGBD-like superfamily/PGBD"/>
    <property type="match status" value="1"/>
</dbReference>
<dbReference type="RefSeq" id="WP_145711059.1">
    <property type="nucleotide sequence ID" value="NZ_BAAAFY010000001.1"/>
</dbReference>
<dbReference type="OrthoDB" id="9778545at2"/>
<evidence type="ECO:0000259" key="9">
    <source>
        <dbReference type="PROSITE" id="PS52029"/>
    </source>
</evidence>
<feature type="active site" description="Nucleophile" evidence="7">
    <location>
        <position position="471"/>
    </location>
</feature>
<feature type="domain" description="L,D-TPase catalytic" evidence="9">
    <location>
        <begin position="320"/>
        <end position="499"/>
    </location>
</feature>
<evidence type="ECO:0000256" key="6">
    <source>
        <dbReference type="ARBA" id="ARBA00023316"/>
    </source>
</evidence>
<dbReference type="Proteomes" id="UP000316778">
    <property type="component" value="Unassembled WGS sequence"/>
</dbReference>
<comment type="similarity">
    <text evidence="2">Belongs to the YkuD family.</text>
</comment>
<dbReference type="Pfam" id="PF03734">
    <property type="entry name" value="YkuD"/>
    <property type="match status" value="1"/>
</dbReference>
<dbReference type="InterPro" id="IPR036366">
    <property type="entry name" value="PGBDSf"/>
</dbReference>
<evidence type="ECO:0000313" key="11">
    <source>
        <dbReference type="Proteomes" id="UP000316778"/>
    </source>
</evidence>
<dbReference type="CDD" id="cd16913">
    <property type="entry name" value="YkuD_like"/>
    <property type="match status" value="1"/>
</dbReference>
<sequence>MQVRNLTLAVLFLLSCAVACQQSPGARTPLVRDSTHYTRQEYIDRVLDSNALHRFLQEDTAYSPYSDLIRNFYQQRGYHYAWVSNDGSLTEQAGNFLNMIRNDDTRGVPDSAIVNPALQQLYDKVTTDSSRTPVAELTRLEMMLTGQFFMYGSNEWGGMTADTAKDLEWFIPRKKLDMESLLDSLVTLPASTFEEPVNRYYVMLRQALQKVAELERTTHWDSIHADKKVYKKGDSSAVIAAVKARLQAWGDLLAPDTSALFTPALDTALRRFQERMGLTINGTIQQPVLNALNVPLKQRIRQILVNMERMRWVPVDPGNNYLLVNIPEFKLHVYENGQLAWSCNVVVGKPGASTVIFTRPMKYVVFSPYWNVPPGILKNEILPAVKRNRGYLARQNMEVVGASGKPISVSSIDWSRYSGSNFPYIIRQKPGRSNALGKVKFLFPNEYNIYLHDTPSRYLFGETKRSFSHGCIRVQEPKRLAEWLLRNDSAWTSQKIEQAMNSNKEKYVALKDQVPVFIGYFTAFVNSKGQLNFRDDVYHHDARLAAQLFGHSN</sequence>
<dbReference type="InterPro" id="IPR045380">
    <property type="entry name" value="LD_TPept_scaffold_dom"/>
</dbReference>
<keyword evidence="5 7" id="KW-0573">Peptidoglycan synthesis</keyword>
<dbReference type="GO" id="GO:0071555">
    <property type="term" value="P:cell wall organization"/>
    <property type="evidence" value="ECO:0007669"/>
    <property type="project" value="UniProtKB-UniRule"/>
</dbReference>
<dbReference type="SUPFAM" id="SSF141523">
    <property type="entry name" value="L,D-transpeptidase catalytic domain-like"/>
    <property type="match status" value="1"/>
</dbReference>
<comment type="caution">
    <text evidence="10">The sequence shown here is derived from an EMBL/GenBank/DDBJ whole genome shotgun (WGS) entry which is preliminary data.</text>
</comment>
<evidence type="ECO:0000256" key="1">
    <source>
        <dbReference type="ARBA" id="ARBA00004752"/>
    </source>
</evidence>
<evidence type="ECO:0000256" key="3">
    <source>
        <dbReference type="ARBA" id="ARBA00022679"/>
    </source>
</evidence>
<keyword evidence="3" id="KW-0808">Transferase</keyword>
<feature type="chain" id="PRO_5022143252" evidence="8">
    <location>
        <begin position="20"/>
        <end position="553"/>
    </location>
</feature>
<dbReference type="GO" id="GO:0016740">
    <property type="term" value="F:transferase activity"/>
    <property type="evidence" value="ECO:0007669"/>
    <property type="project" value="UniProtKB-KW"/>
</dbReference>
<dbReference type="PANTHER" id="PTHR41533">
    <property type="entry name" value="L,D-TRANSPEPTIDASE HI_1667-RELATED"/>
    <property type="match status" value="1"/>
</dbReference>
<gene>
    <name evidence="10" type="ORF">LX66_1309</name>
</gene>
<dbReference type="EMBL" id="VLLG01000002">
    <property type="protein sequence ID" value="TWI91928.1"/>
    <property type="molecule type" value="Genomic_DNA"/>
</dbReference>
<name>A0A562TF80_CHIJA</name>
<dbReference type="InterPro" id="IPR038063">
    <property type="entry name" value="Transpep_catalytic_dom"/>
</dbReference>